<proteinExistence type="predicted"/>
<evidence type="ECO:0008006" key="3">
    <source>
        <dbReference type="Google" id="ProtNLM"/>
    </source>
</evidence>
<comment type="caution">
    <text evidence="1">The sequence shown here is derived from an EMBL/GenBank/DDBJ whole genome shotgun (WGS) entry which is preliminary data.</text>
</comment>
<dbReference type="Proteomes" id="UP001597418">
    <property type="component" value="Unassembled WGS sequence"/>
</dbReference>
<evidence type="ECO:0000313" key="2">
    <source>
        <dbReference type="Proteomes" id="UP001597418"/>
    </source>
</evidence>
<dbReference type="RefSeq" id="WP_231863159.1">
    <property type="nucleotide sequence ID" value="NZ_JBHUMB010000005.1"/>
</dbReference>
<evidence type="ECO:0000313" key="1">
    <source>
        <dbReference type="EMBL" id="MFD2742368.1"/>
    </source>
</evidence>
<reference evidence="2" key="1">
    <citation type="journal article" date="2019" name="Int. J. Syst. Evol. Microbiol.">
        <title>The Global Catalogue of Microorganisms (GCM) 10K type strain sequencing project: providing services to taxonomists for standard genome sequencing and annotation.</title>
        <authorList>
            <consortium name="The Broad Institute Genomics Platform"/>
            <consortium name="The Broad Institute Genome Sequencing Center for Infectious Disease"/>
            <person name="Wu L."/>
            <person name="Ma J."/>
        </authorList>
    </citation>
    <scope>NUCLEOTIDE SEQUENCE [LARGE SCALE GENOMIC DNA]</scope>
    <source>
        <strain evidence="2">KCTC 42247</strain>
    </source>
</reference>
<gene>
    <name evidence="1" type="ORF">ACFSQ6_03080</name>
</gene>
<accession>A0ABW5U8V7</accession>
<dbReference type="EMBL" id="JBHUMB010000005">
    <property type="protein sequence ID" value="MFD2742368.1"/>
    <property type="molecule type" value="Genomic_DNA"/>
</dbReference>
<protein>
    <recommendedName>
        <fullName evidence="3">Calcineurin-like phosphoesterase domain-containing protein</fullName>
    </recommendedName>
</protein>
<sequence>MKYLGAITSTKLPNLKMSAKTSIALLIFSFVFNIGLAQKKSEIYIIGNIHDSVPNYNPQILFEIINKIKPDIILHEVDSEGMNAYETSSENLKGNEIIASNRYVDKNHKLYDSLSISKEGITIVRKKEWCLLTISRYN</sequence>
<organism evidence="1 2">
    <name type="scientific">Sphingobacterium populi</name>
    <dbReference type="NCBI Taxonomy" id="1812824"/>
    <lineage>
        <taxon>Bacteria</taxon>
        <taxon>Pseudomonadati</taxon>
        <taxon>Bacteroidota</taxon>
        <taxon>Sphingobacteriia</taxon>
        <taxon>Sphingobacteriales</taxon>
        <taxon>Sphingobacteriaceae</taxon>
        <taxon>Sphingobacterium</taxon>
    </lineage>
</organism>
<name>A0ABW5U8V7_9SPHI</name>
<keyword evidence="2" id="KW-1185">Reference proteome</keyword>